<keyword evidence="1" id="KW-0677">Repeat</keyword>
<dbReference type="SUPFAM" id="SSF53167">
    <property type="entry name" value="Purine and uridine phosphorylases"/>
    <property type="match status" value="1"/>
</dbReference>
<dbReference type="EMBL" id="JAACFV010000257">
    <property type="protein sequence ID" value="KAF7502397.1"/>
    <property type="molecule type" value="Genomic_DNA"/>
</dbReference>
<evidence type="ECO:0000256" key="1">
    <source>
        <dbReference type="ARBA" id="ARBA00022737"/>
    </source>
</evidence>
<dbReference type="Pfam" id="PF24883">
    <property type="entry name" value="NPHP3_N"/>
    <property type="match status" value="1"/>
</dbReference>
<feature type="region of interest" description="Disordered" evidence="4">
    <location>
        <begin position="433"/>
        <end position="502"/>
    </location>
</feature>
<dbReference type="Gene3D" id="1.20.5.340">
    <property type="match status" value="2"/>
</dbReference>
<feature type="repeat" description="ANK" evidence="3">
    <location>
        <begin position="1331"/>
        <end position="1363"/>
    </location>
</feature>
<evidence type="ECO:0008006" key="9">
    <source>
        <dbReference type="Google" id="ProtNLM"/>
    </source>
</evidence>
<feature type="repeat" description="ANK" evidence="3">
    <location>
        <begin position="1158"/>
        <end position="1190"/>
    </location>
</feature>
<dbReference type="Pfam" id="PF01048">
    <property type="entry name" value="PNP_UDP_1"/>
    <property type="match status" value="1"/>
</dbReference>
<accession>A0A8H7A757</accession>
<evidence type="ECO:0000259" key="5">
    <source>
        <dbReference type="Pfam" id="PF01048"/>
    </source>
</evidence>
<dbReference type="PANTHER" id="PTHR24188:SF29">
    <property type="entry name" value="GH09064P"/>
    <property type="match status" value="1"/>
</dbReference>
<feature type="domain" description="Nucleoside phosphorylase" evidence="5">
    <location>
        <begin position="14"/>
        <end position="139"/>
    </location>
</feature>
<feature type="region of interest" description="Disordered" evidence="4">
    <location>
        <begin position="398"/>
        <end position="421"/>
    </location>
</feature>
<evidence type="ECO:0000259" key="6">
    <source>
        <dbReference type="Pfam" id="PF24883"/>
    </source>
</evidence>
<evidence type="ECO:0000313" key="8">
    <source>
        <dbReference type="Proteomes" id="UP000606974"/>
    </source>
</evidence>
<evidence type="ECO:0000256" key="2">
    <source>
        <dbReference type="ARBA" id="ARBA00023043"/>
    </source>
</evidence>
<dbReference type="SUPFAM" id="SSF48403">
    <property type="entry name" value="Ankyrin repeat"/>
    <property type="match status" value="1"/>
</dbReference>
<dbReference type="Pfam" id="PF13857">
    <property type="entry name" value="Ank_5"/>
    <property type="match status" value="1"/>
</dbReference>
<dbReference type="InterPro" id="IPR027417">
    <property type="entry name" value="P-loop_NTPase"/>
</dbReference>
<evidence type="ECO:0000256" key="4">
    <source>
        <dbReference type="SAM" id="MobiDB-lite"/>
    </source>
</evidence>
<evidence type="ECO:0000313" key="7">
    <source>
        <dbReference type="EMBL" id="KAF7502397.1"/>
    </source>
</evidence>
<name>A0A8H7A757_9EURO</name>
<keyword evidence="2 3" id="KW-0040">ANK repeat</keyword>
<feature type="repeat" description="ANK" evidence="3">
    <location>
        <begin position="1296"/>
        <end position="1328"/>
    </location>
</feature>
<feature type="region of interest" description="Disordered" evidence="4">
    <location>
        <begin position="1088"/>
        <end position="1109"/>
    </location>
</feature>
<dbReference type="InterPro" id="IPR056884">
    <property type="entry name" value="NPHP3-like_N"/>
</dbReference>
<keyword evidence="8" id="KW-1185">Reference proteome</keyword>
<dbReference type="Pfam" id="PF00023">
    <property type="entry name" value="Ank"/>
    <property type="match status" value="1"/>
</dbReference>
<dbReference type="Pfam" id="PF12796">
    <property type="entry name" value="Ank_2"/>
    <property type="match status" value="2"/>
</dbReference>
<proteinExistence type="predicted"/>
<gene>
    <name evidence="7" type="ORF">GJ744_005849</name>
</gene>
<feature type="repeat" description="ANK" evidence="3">
    <location>
        <begin position="1366"/>
        <end position="1398"/>
    </location>
</feature>
<feature type="compositionally biased region" description="Basic and acidic residues" evidence="4">
    <location>
        <begin position="1090"/>
        <end position="1105"/>
    </location>
</feature>
<comment type="caution">
    <text evidence="7">The sequence shown here is derived from an EMBL/GenBank/DDBJ whole genome shotgun (WGS) entry which is preliminary data.</text>
</comment>
<feature type="repeat" description="ANK" evidence="3">
    <location>
        <begin position="1401"/>
        <end position="1433"/>
    </location>
</feature>
<dbReference type="InterPro" id="IPR000845">
    <property type="entry name" value="Nucleoside_phosphorylase_d"/>
</dbReference>
<feature type="repeat" description="ANK" evidence="3">
    <location>
        <begin position="1261"/>
        <end position="1293"/>
    </location>
</feature>
<feature type="repeat" description="ANK" evidence="3">
    <location>
        <begin position="1436"/>
        <end position="1468"/>
    </location>
</feature>
<feature type="domain" description="Nephrocystin 3-like N-terminal" evidence="6">
    <location>
        <begin position="536"/>
        <end position="714"/>
    </location>
</feature>
<dbReference type="PROSITE" id="PS50088">
    <property type="entry name" value="ANK_REPEAT"/>
    <property type="match status" value="10"/>
</dbReference>
<dbReference type="Gene3D" id="3.40.50.300">
    <property type="entry name" value="P-loop containing nucleotide triphosphate hydrolases"/>
    <property type="match status" value="1"/>
</dbReference>
<feature type="repeat" description="ANK" evidence="3">
    <location>
        <begin position="1191"/>
        <end position="1223"/>
    </location>
</feature>
<dbReference type="GO" id="GO:0003824">
    <property type="term" value="F:catalytic activity"/>
    <property type="evidence" value="ECO:0007669"/>
    <property type="project" value="InterPro"/>
</dbReference>
<dbReference type="InterPro" id="IPR002110">
    <property type="entry name" value="Ankyrin_rpt"/>
</dbReference>
<dbReference type="PROSITE" id="PS50297">
    <property type="entry name" value="ANK_REP_REGION"/>
    <property type="match status" value="10"/>
</dbReference>
<dbReference type="SUPFAM" id="SSF52540">
    <property type="entry name" value="P-loop containing nucleoside triphosphate hydrolases"/>
    <property type="match status" value="1"/>
</dbReference>
<dbReference type="Pfam" id="PF23397">
    <property type="entry name" value="DUF7104"/>
    <property type="match status" value="3"/>
</dbReference>
<dbReference type="InterPro" id="IPR036770">
    <property type="entry name" value="Ankyrin_rpt-contain_sf"/>
</dbReference>
<feature type="repeat" description="ANK" evidence="3">
    <location>
        <begin position="1226"/>
        <end position="1258"/>
    </location>
</feature>
<dbReference type="Gene3D" id="3.40.50.1580">
    <property type="entry name" value="Nucleoside phosphorylase domain"/>
    <property type="match status" value="1"/>
</dbReference>
<reference evidence="7" key="1">
    <citation type="submission" date="2020-02" db="EMBL/GenBank/DDBJ databases">
        <authorList>
            <person name="Palmer J.M."/>
        </authorList>
    </citation>
    <scope>NUCLEOTIDE SEQUENCE</scope>
    <source>
        <strain evidence="7">EPUS1.4</strain>
        <tissue evidence="7">Thallus</tissue>
    </source>
</reference>
<feature type="compositionally biased region" description="Basic and acidic residues" evidence="4">
    <location>
        <begin position="481"/>
        <end position="497"/>
    </location>
</feature>
<dbReference type="Pfam" id="PF13637">
    <property type="entry name" value="Ank_4"/>
    <property type="match status" value="1"/>
</dbReference>
<feature type="repeat" description="ANK" evidence="3">
    <location>
        <begin position="1471"/>
        <end position="1503"/>
    </location>
</feature>
<dbReference type="InterPro" id="IPR035994">
    <property type="entry name" value="Nucleoside_phosphorylase_sf"/>
</dbReference>
<dbReference type="InterPro" id="IPR055530">
    <property type="entry name" value="DUF7104"/>
</dbReference>
<organism evidence="7 8">
    <name type="scientific">Endocarpon pusillum</name>
    <dbReference type="NCBI Taxonomy" id="364733"/>
    <lineage>
        <taxon>Eukaryota</taxon>
        <taxon>Fungi</taxon>
        <taxon>Dikarya</taxon>
        <taxon>Ascomycota</taxon>
        <taxon>Pezizomycotina</taxon>
        <taxon>Eurotiomycetes</taxon>
        <taxon>Chaetothyriomycetidae</taxon>
        <taxon>Verrucariales</taxon>
        <taxon>Verrucariaceae</taxon>
        <taxon>Endocarpon</taxon>
    </lineage>
</organism>
<dbReference type="OrthoDB" id="4357834at2759"/>
<dbReference type="PANTHER" id="PTHR24188">
    <property type="entry name" value="ANKYRIN REPEAT PROTEIN"/>
    <property type="match status" value="1"/>
</dbReference>
<protein>
    <recommendedName>
        <fullName evidence="9">Nucleoside phosphorylase domain-containing protein</fullName>
    </recommendedName>
</protein>
<evidence type="ECO:0000256" key="3">
    <source>
        <dbReference type="PROSITE-ProRule" id="PRU00023"/>
    </source>
</evidence>
<dbReference type="Proteomes" id="UP000606974">
    <property type="component" value="Unassembled WGS sequence"/>
</dbReference>
<dbReference type="GO" id="GO:0009116">
    <property type="term" value="P:nucleoside metabolic process"/>
    <property type="evidence" value="ECO:0007669"/>
    <property type="project" value="InterPro"/>
</dbReference>
<sequence length="1621" mass="180656">MSSPPAPRTRADFPIAIICALVEEADAVHDVFDQVWSHDGKRYGKVMGDPNAYTLGVIGRHNVVLVHLGEMGNVAASVAAANLKSSFPGIKLALVVGICGVVPFYEDGHSKLQIWLGDIIISTAVVHYDFGRQYPGRFVRKSALEDSLARASREIRPLVSQLRTRLYRDKISRDIAMYLESIQATEQKARYPGSTLDKLYRASYLHKHHEVITQCKNCKEEDDTCPQDCYYLKCDDVVRQRNMSCEHCRVGRVDGVLASQACVEGNIGDGNNSTVVYPQVTPQDLHPPKLSHSHHPSIHFGRFGSANKVMKSGEDRDALAQAEDIIALEMEAVGVWELFPTVVIKSACDYADSHKNKDWQKYATMTAAACMRSVLDEWDGSDLCEFEDINRAESRPSHRLGQTAGHTTDDYRSHTIATSERTRLNQPYNIHPGKLHFASNGANQSRGHHRNGYEPYVGNVHDRPSTFGFHDENDESNIRPTESDPRSNRPKRGHGEADGTTVSVTKDTLSWDDCLQSLTFDDMHDRKRNIDRNTEGTCKWLLESVEYEHWVQDHGLLLIRGKPGCGKSTLLKYALEKQSDCDTNCSPEALTLSFFFFARAAELQNSTAGLFRSLLHQLLEKDTESKSSFYEICRNSFCVHAKKKGRLDWSQKELQAAFEKLIFDCSSRRIVRIFIDAVDECKDQDRDEVIRVFHSLRGLKQGCTARIGICMTSRHHPDGQIVSDFRIRLEERNQDDIQKYIERELRLPDETERAKGELRQLLQAQARGSFLWLVLVIRRIHELSSKGVNMKTIKSDVLRCPQQLDQLYEELLGEIEETELLEVGRMFQWICFAARPLSLDELRIALTIHASGTKVSVHDYFHDDNASYIPNAQKMRKRATYLSRGLVDFTSTSSAGGEPLVGFHHESIKEFMLTKGLQIVDRKLEDFRGLAKVANLQLADTCLSCLSTREIRGAMSVKDTSYLNQFVFFAYAKEFWVSHAIKAEDNGLGEEVDWPSHETLCGWIHIRQDSERESSSHLEKGTEPIHIAAEHGLIGLAKKIIDDNKKRIKASALKTPIKLKEETVHKAVATASKGRGQWFGLVQNAHKRVQHEEKEKPSTRTEPHKPSAVSAMGRVRKVACVNRKTSQHKERKPKSGCGTETVSAKVDHNSVTNIQNVEGNTPLHLAARAGRLGIINLLNEHGADVRLRNKRNWTPLNAASDSGHLEVVKYLYEHGANTDIHIASNDGWTPLNAASDSGHLEVVKYLYEHRADTDIHIASDNGWTPLNAASDSGHLEVVKYLYEHGADNDIHIASNDGWTPLNVASDSGHLEVVKYLYEHRADTDIHIASDNGWTPLNAASHSGHLEVVKYLYEHGANNDIHMATKDGWTPLNAASSNSHLEVVKYLYEHGAGTDIHMATKDGCTPLNAASSNGHLEVVKYLYEHGAGTDIHIATKDGWTPLYTASSNGHLEVVKYLYEHAAGTDIHMATKDGWTPLNAASSNGHLEVVKYLYEHGADTDIHMAVVEAAAGNSRSGKQLMTLLLDRRGADVQISEEVVKSAAGNDESGKEVMALLLDRRGADVQISEEVVKAAAGNDGSGEEVMALLLDRRGADVQISEEVVKAAAGNDGSGEEVMALLLDR</sequence>
<dbReference type="Gene3D" id="1.25.40.20">
    <property type="entry name" value="Ankyrin repeat-containing domain"/>
    <property type="match status" value="4"/>
</dbReference>
<dbReference type="SMART" id="SM00248">
    <property type="entry name" value="ANK"/>
    <property type="match status" value="11"/>
</dbReference>
<dbReference type="PRINTS" id="PR01415">
    <property type="entry name" value="ANKYRIN"/>
</dbReference>